<gene>
    <name evidence="1" type="ORF">M104_3203</name>
</gene>
<evidence type="ECO:0000313" key="2">
    <source>
        <dbReference type="Proteomes" id="UP000022433"/>
    </source>
</evidence>
<reference evidence="1 2" key="1">
    <citation type="submission" date="2014-02" db="EMBL/GenBank/DDBJ databases">
        <authorList>
            <person name="Sears C."/>
            <person name="Carroll K."/>
            <person name="Sack B.R."/>
            <person name="Qadri F."/>
            <person name="Myers L.L."/>
            <person name="Chung G.-T."/>
            <person name="Escheverria P."/>
            <person name="Fraser C.M."/>
            <person name="Sadzewicz L."/>
            <person name="Shefchek K.A."/>
            <person name="Tallon L."/>
            <person name="Das S.P."/>
            <person name="Daugherty S."/>
            <person name="Mongodin E.F."/>
        </authorList>
    </citation>
    <scope>NUCLEOTIDE SEQUENCE [LARGE SCALE GENOMIC DNA]</scope>
    <source>
        <strain evidence="1 2">1007-1-F #10</strain>
    </source>
</reference>
<dbReference type="AlphaFoldDB" id="A0AAN4SHL7"/>
<proteinExistence type="predicted"/>
<dbReference type="EMBL" id="JGEA01000029">
    <property type="protein sequence ID" value="EYA13658.1"/>
    <property type="molecule type" value="Genomic_DNA"/>
</dbReference>
<comment type="caution">
    <text evidence="1">The sequence shown here is derived from an EMBL/GenBank/DDBJ whole genome shotgun (WGS) entry which is preliminary data.</text>
</comment>
<name>A0AAN4SHL7_BACFG</name>
<sequence>MNIISYKKGENEGALFIYGEKDYSACTAVESSKRFKTLKGAIAWLNARGYREA</sequence>
<organism evidence="1 2">
    <name type="scientific">Bacteroides fragilis str. 1007-1-F #10</name>
    <dbReference type="NCBI Taxonomy" id="1339295"/>
    <lineage>
        <taxon>Bacteria</taxon>
        <taxon>Pseudomonadati</taxon>
        <taxon>Bacteroidota</taxon>
        <taxon>Bacteroidia</taxon>
        <taxon>Bacteroidales</taxon>
        <taxon>Bacteroidaceae</taxon>
        <taxon>Bacteroides</taxon>
    </lineage>
</organism>
<dbReference type="Proteomes" id="UP000022433">
    <property type="component" value="Unassembled WGS sequence"/>
</dbReference>
<evidence type="ECO:0000313" key="1">
    <source>
        <dbReference type="EMBL" id="EYA13658.1"/>
    </source>
</evidence>
<dbReference type="RefSeq" id="WP_195342289.1">
    <property type="nucleotide sequence ID" value="NZ_JGEA01000029.1"/>
</dbReference>
<protein>
    <submittedName>
        <fullName evidence="1">Uncharacterized protein</fullName>
    </submittedName>
</protein>
<accession>A0AAN4SHL7</accession>